<organism evidence="1 2">
    <name type="scientific">Hypoxylon rubiginosum</name>
    <dbReference type="NCBI Taxonomy" id="110542"/>
    <lineage>
        <taxon>Eukaryota</taxon>
        <taxon>Fungi</taxon>
        <taxon>Dikarya</taxon>
        <taxon>Ascomycota</taxon>
        <taxon>Pezizomycotina</taxon>
        <taxon>Sordariomycetes</taxon>
        <taxon>Xylariomycetidae</taxon>
        <taxon>Xylariales</taxon>
        <taxon>Hypoxylaceae</taxon>
        <taxon>Hypoxylon</taxon>
    </lineage>
</organism>
<evidence type="ECO:0000313" key="1">
    <source>
        <dbReference type="EMBL" id="KAI6090258.1"/>
    </source>
</evidence>
<name>A0ACC0DC80_9PEZI</name>
<dbReference type="Proteomes" id="UP001497680">
    <property type="component" value="Unassembled WGS sequence"/>
</dbReference>
<accession>A0ACC0DC80</accession>
<protein>
    <submittedName>
        <fullName evidence="1">G-protein alpha subunit-domain-containing protein</fullName>
    </submittedName>
</protein>
<keyword evidence="2" id="KW-1185">Reference proteome</keyword>
<reference evidence="1 2" key="1">
    <citation type="journal article" date="2022" name="New Phytol.">
        <title>Ecological generalism drives hyperdiversity of secondary metabolite gene clusters in xylarialean endophytes.</title>
        <authorList>
            <person name="Franco M.E.E."/>
            <person name="Wisecaver J.H."/>
            <person name="Arnold A.E."/>
            <person name="Ju Y.M."/>
            <person name="Slot J.C."/>
            <person name="Ahrendt S."/>
            <person name="Moore L.P."/>
            <person name="Eastman K.E."/>
            <person name="Scott K."/>
            <person name="Konkel Z."/>
            <person name="Mondo S.J."/>
            <person name="Kuo A."/>
            <person name="Hayes R.D."/>
            <person name="Haridas S."/>
            <person name="Andreopoulos B."/>
            <person name="Riley R."/>
            <person name="LaButti K."/>
            <person name="Pangilinan J."/>
            <person name="Lipzen A."/>
            <person name="Amirebrahimi M."/>
            <person name="Yan J."/>
            <person name="Adam C."/>
            <person name="Keymanesh K."/>
            <person name="Ng V."/>
            <person name="Louie K."/>
            <person name="Northen T."/>
            <person name="Drula E."/>
            <person name="Henrissat B."/>
            <person name="Hsieh H.M."/>
            <person name="Youens-Clark K."/>
            <person name="Lutzoni F."/>
            <person name="Miadlikowska J."/>
            <person name="Eastwood D.C."/>
            <person name="Hamelin R.C."/>
            <person name="Grigoriev I.V."/>
            <person name="U'Ren J.M."/>
        </authorList>
    </citation>
    <scope>NUCLEOTIDE SEQUENCE [LARGE SCALE GENOMIC DNA]</scope>
    <source>
        <strain evidence="1 2">ER1909</strain>
    </source>
</reference>
<comment type="caution">
    <text evidence="1">The sequence shown here is derived from an EMBL/GenBank/DDBJ whole genome shotgun (WGS) entry which is preliminary data.</text>
</comment>
<sequence>MRGTNSEYYNMDPLTMIQIVGTALSVGDIVVRCITSLTALKSRYHNAPIIVSAMIGQLYMVQSALDQLSVLKSPELQRSPRYQQLASQVHHALGSFAPLMKALEEELDRLNEASPLEMRAKSKMTFMWSEKDMNNFSTFLDRQVNALNLLLQAIQCQTWAQQQDFMDREESQSILQLAQDYSSSIIGLDDRSSFISEDTTGISARFDFDPIILRSKLYQEAERSHLRQAIRAGRSPEPNGIISTNGQCDRKFNEKNNPIELLDEASLRIAQSSLKDGTSQEVQLCSTPDQLSPGPGTPTTAFSTDSAGFGQFTRRSKSIRSMKLNHWWKPFQRRDSNMTVPQFDRKEPQKVLLLGIPGSGKSTLHRGLVLAAQPNVFSDKPELYSHRIWRHAVASVRSILEAMERLGVPLEDKDNIKKVLAEIHQYSSKAAALFPPSDKLVDTIALLWLDKGFKDAYKRRSEYQLNDNAAYFVSSIRRIAAPEYVPTDEDILRTRTETTEVTETPLEYMSSRYTIIDVPGADALRRGWERASEHIATVVFTIDPTAYSCVLPGDEPIDRMQEQLALFESAVNDRRLSQTDIVVVITKIDLLEDYLRDNDANNYFGPDSNLDTVDKYTQYLETQLIGLIVSDEARRRTRVMRSNLVNMSQHNSALDILGILRSPGASISDHKRHAADIFLDFMSSDLGLRMV</sequence>
<dbReference type="EMBL" id="MU394291">
    <property type="protein sequence ID" value="KAI6090258.1"/>
    <property type="molecule type" value="Genomic_DNA"/>
</dbReference>
<gene>
    <name evidence="1" type="ORF">F4821DRAFT_274985</name>
</gene>
<evidence type="ECO:0000313" key="2">
    <source>
        <dbReference type="Proteomes" id="UP001497680"/>
    </source>
</evidence>
<proteinExistence type="predicted"/>